<keyword evidence="4 6" id="KW-0472">Membrane</keyword>
<accession>A0A511KBK9</accession>
<evidence type="ECO:0000313" key="7">
    <source>
        <dbReference type="EMBL" id="GEM07767.1"/>
    </source>
</evidence>
<feature type="compositionally biased region" description="Basic and acidic residues" evidence="5">
    <location>
        <begin position="84"/>
        <end position="108"/>
    </location>
</feature>
<dbReference type="OrthoDB" id="3357846at2759"/>
<dbReference type="PANTHER" id="PTHR23502">
    <property type="entry name" value="MAJOR FACILITATOR SUPERFAMILY"/>
    <property type="match status" value="1"/>
</dbReference>
<name>A0A511KBK9_RHOTO</name>
<comment type="subcellular location">
    <subcellularLocation>
        <location evidence="1">Membrane</location>
        <topology evidence="1">Multi-pass membrane protein</topology>
    </subcellularLocation>
</comment>
<feature type="transmembrane region" description="Helical" evidence="6">
    <location>
        <begin position="170"/>
        <end position="189"/>
    </location>
</feature>
<feature type="transmembrane region" description="Helical" evidence="6">
    <location>
        <begin position="239"/>
        <end position="258"/>
    </location>
</feature>
<dbReference type="InterPro" id="IPR036259">
    <property type="entry name" value="MFS_trans_sf"/>
</dbReference>
<dbReference type="GO" id="GO:0005886">
    <property type="term" value="C:plasma membrane"/>
    <property type="evidence" value="ECO:0007669"/>
    <property type="project" value="TreeGrafter"/>
</dbReference>
<feature type="transmembrane region" description="Helical" evidence="6">
    <location>
        <begin position="332"/>
        <end position="352"/>
    </location>
</feature>
<dbReference type="SUPFAM" id="SSF103473">
    <property type="entry name" value="MFS general substrate transporter"/>
    <property type="match status" value="1"/>
</dbReference>
<evidence type="ECO:0000313" key="8">
    <source>
        <dbReference type="Proteomes" id="UP000321518"/>
    </source>
</evidence>
<dbReference type="Gene3D" id="1.20.1250.20">
    <property type="entry name" value="MFS general substrate transporter like domains"/>
    <property type="match status" value="1"/>
</dbReference>
<evidence type="ECO:0000256" key="1">
    <source>
        <dbReference type="ARBA" id="ARBA00004141"/>
    </source>
</evidence>
<evidence type="ECO:0000256" key="2">
    <source>
        <dbReference type="ARBA" id="ARBA00022692"/>
    </source>
</evidence>
<evidence type="ECO:0000256" key="5">
    <source>
        <dbReference type="SAM" id="MobiDB-lite"/>
    </source>
</evidence>
<feature type="transmembrane region" description="Helical" evidence="6">
    <location>
        <begin position="484"/>
        <end position="505"/>
    </location>
</feature>
<dbReference type="CDD" id="cd17323">
    <property type="entry name" value="MFS_Tpo1_MDR_like"/>
    <property type="match status" value="1"/>
</dbReference>
<organism evidence="7 8">
    <name type="scientific">Rhodotorula toruloides</name>
    <name type="common">Yeast</name>
    <name type="synonym">Rhodosporidium toruloides</name>
    <dbReference type="NCBI Taxonomy" id="5286"/>
    <lineage>
        <taxon>Eukaryota</taxon>
        <taxon>Fungi</taxon>
        <taxon>Dikarya</taxon>
        <taxon>Basidiomycota</taxon>
        <taxon>Pucciniomycotina</taxon>
        <taxon>Microbotryomycetes</taxon>
        <taxon>Sporidiobolales</taxon>
        <taxon>Sporidiobolaceae</taxon>
        <taxon>Rhodotorula</taxon>
    </lineage>
</organism>
<evidence type="ECO:0000256" key="3">
    <source>
        <dbReference type="ARBA" id="ARBA00022989"/>
    </source>
</evidence>
<feature type="compositionally biased region" description="Basic and acidic residues" evidence="5">
    <location>
        <begin position="42"/>
        <end position="51"/>
    </location>
</feature>
<feature type="transmembrane region" description="Helical" evidence="6">
    <location>
        <begin position="209"/>
        <end position="227"/>
    </location>
</feature>
<feature type="transmembrane region" description="Helical" evidence="6">
    <location>
        <begin position="296"/>
        <end position="320"/>
    </location>
</feature>
<proteinExistence type="predicted"/>
<dbReference type="EMBL" id="BJWK01000004">
    <property type="protein sequence ID" value="GEM07767.1"/>
    <property type="molecule type" value="Genomic_DNA"/>
</dbReference>
<dbReference type="Pfam" id="PF07690">
    <property type="entry name" value="MFS_1"/>
    <property type="match status" value="1"/>
</dbReference>
<feature type="transmembrane region" description="Helical" evidence="6">
    <location>
        <begin position="264"/>
        <end position="284"/>
    </location>
</feature>
<gene>
    <name evidence="7" type="ORF">Rt10032_c04g1784</name>
</gene>
<feature type="transmembrane region" description="Helical" evidence="6">
    <location>
        <begin position="444"/>
        <end position="463"/>
    </location>
</feature>
<evidence type="ECO:0000256" key="4">
    <source>
        <dbReference type="ARBA" id="ARBA00023136"/>
    </source>
</evidence>
<dbReference type="PANTHER" id="PTHR23502:SF23">
    <property type="entry name" value="FLUCONAZOLE RESISTANCE PROTEIN 1"/>
    <property type="match status" value="1"/>
</dbReference>
<feature type="region of interest" description="Disordered" evidence="5">
    <location>
        <begin position="22"/>
        <end position="138"/>
    </location>
</feature>
<dbReference type="Proteomes" id="UP000321518">
    <property type="component" value="Unassembled WGS sequence"/>
</dbReference>
<dbReference type="GO" id="GO:1990961">
    <property type="term" value="P:xenobiotic detoxification by transmembrane export across the plasma membrane"/>
    <property type="evidence" value="ECO:0007669"/>
    <property type="project" value="TreeGrafter"/>
</dbReference>
<protein>
    <submittedName>
        <fullName evidence="7">Benomyl methotrexate resistance protein</fullName>
    </submittedName>
</protein>
<comment type="caution">
    <text evidence="7">The sequence shown here is derived from an EMBL/GenBank/DDBJ whole genome shotgun (WGS) entry which is preliminary data.</text>
</comment>
<feature type="transmembrane region" description="Helical" evidence="6">
    <location>
        <begin position="405"/>
        <end position="424"/>
    </location>
</feature>
<dbReference type="AlphaFoldDB" id="A0A511KBK9"/>
<feature type="transmembrane region" description="Helical" evidence="6">
    <location>
        <begin position="517"/>
        <end position="538"/>
    </location>
</feature>
<keyword evidence="3 6" id="KW-1133">Transmembrane helix</keyword>
<dbReference type="GO" id="GO:0015244">
    <property type="term" value="F:fluconazole transmembrane transporter activity"/>
    <property type="evidence" value="ECO:0007669"/>
    <property type="project" value="TreeGrafter"/>
</dbReference>
<sequence>MLPDMVRDSPFGLFMHTVSRGKLFRHPEEQPGYVVPSRYLRHSGDDGDRISSRSSDSTLGNTNRPSVDAATLVGVDQPVKRKSRTEQEKRDREEWTGEKGQQRERDLEAADDENEEEQERRKKERKNHPGTADPERAYKEDMIDKYQYLVDFEENDPGNPLNWSPWKKHFAAFQIAMMTTVVYIGSAIYTPSEPNLGQVYGVSETVTVLGLTLFILGYGTGPMFFSPLQETPHLGRNPVYWAALCLFVLLQIPILLPTNLTCIFIFRFLTGFFGSPILATGGASMGDLYVPRQLPYAMGGWAVGAVLGPIMGPVVAAFAVQANGWKWSILELVWMSGFGLLFFTFLLPETYAPTLLFRRAKRLRALTGNELLKTRWELENPHGVSLVKVGTKQISLAFRLAVEPAIGYANLYIGLIYAVFYLWFEAFPIVFAEYHGFNLGLSVLPFLGFLVTGAFTLLGYCLYHKYYFIPKQDRENWQTPPEQRLKLALIATPMIPISLFIFGWTGNSPSTHWIGPTIGAALYFPGVFCAFQCILLYLQQGYPAVTASILAGNDLFRSCMAAGFPLFGRAFFTNLGVGPASSLLAGLNIVFIIPLWGLYLYGDRLRKRSKFGQD</sequence>
<evidence type="ECO:0000256" key="6">
    <source>
        <dbReference type="SAM" id="Phobius"/>
    </source>
</evidence>
<feature type="transmembrane region" description="Helical" evidence="6">
    <location>
        <begin position="583"/>
        <end position="601"/>
    </location>
</feature>
<dbReference type="InterPro" id="IPR011701">
    <property type="entry name" value="MFS"/>
</dbReference>
<reference evidence="7 8" key="1">
    <citation type="submission" date="2019-07" db="EMBL/GenBank/DDBJ databases">
        <title>Rhodotorula toruloides NBRC10032 genome sequencing.</title>
        <authorList>
            <person name="Shida Y."/>
            <person name="Takaku H."/>
            <person name="Ogasawara W."/>
            <person name="Mori K."/>
        </authorList>
    </citation>
    <scope>NUCLEOTIDE SEQUENCE [LARGE SCALE GENOMIC DNA]</scope>
    <source>
        <strain evidence="7 8">NBRC10032</strain>
    </source>
</reference>
<keyword evidence="2 6" id="KW-0812">Transmembrane</keyword>